<feature type="compositionally biased region" description="Basic and acidic residues" evidence="1">
    <location>
        <begin position="68"/>
        <end position="81"/>
    </location>
</feature>
<keyword evidence="3" id="KW-1185">Reference proteome</keyword>
<reference evidence="2 3" key="1">
    <citation type="journal article" date="2018" name="Appl. Microbiol. Biotechnol.">
        <title>Co-cultivation of the strictly anaerobic methanogen Methanosarcina barkeri with aerobic methanotrophs in an oxygen-limited membrane bioreactor.</title>
        <authorList>
            <person name="In 't Zandt M.H."/>
            <person name="van den Bosch T.J.M."/>
            <person name="Rijkers R."/>
            <person name="van Kessel M.A.H.J."/>
            <person name="Jetten M.S.M."/>
            <person name="Welte C.U."/>
        </authorList>
    </citation>
    <scope>NUCLEOTIDE SEQUENCE [LARGE SCALE GENOMIC DNA]</scope>
    <source>
        <strain evidence="2 3">DSM 17706</strain>
    </source>
</reference>
<evidence type="ECO:0000313" key="3">
    <source>
        <dbReference type="Proteomes" id="UP000245137"/>
    </source>
</evidence>
<dbReference type="OrthoDB" id="8455342at2"/>
<proteinExistence type="predicted"/>
<organism evidence="2 3">
    <name type="scientific">Methylosinus sporium</name>
    <dbReference type="NCBI Taxonomy" id="428"/>
    <lineage>
        <taxon>Bacteria</taxon>
        <taxon>Pseudomonadati</taxon>
        <taxon>Pseudomonadota</taxon>
        <taxon>Alphaproteobacteria</taxon>
        <taxon>Hyphomicrobiales</taxon>
        <taxon>Methylocystaceae</taxon>
        <taxon>Methylosinus</taxon>
    </lineage>
</organism>
<feature type="compositionally biased region" description="Acidic residues" evidence="1">
    <location>
        <begin position="145"/>
        <end position="154"/>
    </location>
</feature>
<dbReference type="RefSeq" id="WP_108916293.1">
    <property type="nucleotide sequence ID" value="NZ_BGJY01000005.1"/>
</dbReference>
<dbReference type="AlphaFoldDB" id="A0A2U1STI6"/>
<evidence type="ECO:0000313" key="2">
    <source>
        <dbReference type="EMBL" id="PWB94924.1"/>
    </source>
</evidence>
<accession>A0A2U1STI6</accession>
<feature type="region of interest" description="Disordered" evidence="1">
    <location>
        <begin position="52"/>
        <end position="81"/>
    </location>
</feature>
<dbReference type="Proteomes" id="UP000245137">
    <property type="component" value="Unassembled WGS sequence"/>
</dbReference>
<sequence length="181" mass="20134">MAQKSDARSCDIVTQAKLLYDAGVTPITEVRAMLGMSESAFRSFREREGWPLRPSPIKRKSAEAPPVSERRSVAPPPRESRSLIARLEEAVEREFLRAETALATCGAKAAPKTMETSARVLASLVRSLAELKRMNRDAGAARAEDELDRDAFDDEPPRQLAELREELARRLERMCGEGPAR</sequence>
<feature type="region of interest" description="Disordered" evidence="1">
    <location>
        <begin position="136"/>
        <end position="158"/>
    </location>
</feature>
<comment type="caution">
    <text evidence="2">The sequence shown here is derived from an EMBL/GenBank/DDBJ whole genome shotgun (WGS) entry which is preliminary data.</text>
</comment>
<name>A0A2U1STI6_METSR</name>
<dbReference type="EMBL" id="PUIV01000005">
    <property type="protein sequence ID" value="PWB94924.1"/>
    <property type="molecule type" value="Genomic_DNA"/>
</dbReference>
<evidence type="ECO:0000256" key="1">
    <source>
        <dbReference type="SAM" id="MobiDB-lite"/>
    </source>
</evidence>
<protein>
    <submittedName>
        <fullName evidence="2">Uncharacterized protein</fullName>
    </submittedName>
</protein>
<gene>
    <name evidence="2" type="ORF">C5689_05630</name>
</gene>